<keyword evidence="9" id="KW-0119">Carbohydrate metabolism</keyword>
<keyword evidence="14" id="KW-1185">Reference proteome</keyword>
<dbReference type="RefSeq" id="WP_231004677.1">
    <property type="nucleotide sequence ID" value="NZ_JAJNEC010000005.1"/>
</dbReference>
<comment type="subcellular location">
    <subcellularLocation>
        <location evidence="2">Cytoplasm</location>
    </subcellularLocation>
</comment>
<dbReference type="InterPro" id="IPR013783">
    <property type="entry name" value="Ig-like_fold"/>
</dbReference>
<dbReference type="SUPFAM" id="SSF49452">
    <property type="entry name" value="Starch-binding domain-like"/>
    <property type="match status" value="2"/>
</dbReference>
<dbReference type="SUPFAM" id="SSF51445">
    <property type="entry name" value="(Trans)glycosidases"/>
    <property type="match status" value="1"/>
</dbReference>
<organism evidence="13 14">
    <name type="scientific">Niabella pedocola</name>
    <dbReference type="NCBI Taxonomy" id="1752077"/>
    <lineage>
        <taxon>Bacteria</taxon>
        <taxon>Pseudomonadati</taxon>
        <taxon>Bacteroidota</taxon>
        <taxon>Chitinophagia</taxon>
        <taxon>Chitinophagales</taxon>
        <taxon>Chitinophagaceae</taxon>
        <taxon>Niabella</taxon>
    </lineage>
</organism>
<dbReference type="SMART" id="SM01065">
    <property type="entry name" value="CBM_2"/>
    <property type="match status" value="1"/>
</dbReference>
<evidence type="ECO:0000256" key="1">
    <source>
        <dbReference type="ARBA" id="ARBA00000439"/>
    </source>
</evidence>
<dbReference type="InterPro" id="IPR013784">
    <property type="entry name" value="Carb-bd-like_fold"/>
</dbReference>
<gene>
    <name evidence="13" type="ORF">LQ567_11625</name>
</gene>
<keyword evidence="7 13" id="KW-0328">Glycosyltransferase</keyword>
<dbReference type="EMBL" id="JAJNEC010000005">
    <property type="protein sequence ID" value="MCD2423414.1"/>
    <property type="molecule type" value="Genomic_DNA"/>
</dbReference>
<keyword evidence="6" id="KW-0963">Cytoplasm</keyword>
<evidence type="ECO:0000256" key="3">
    <source>
        <dbReference type="ARBA" id="ARBA00005684"/>
    </source>
</evidence>
<keyword evidence="8 13" id="KW-0808">Transferase</keyword>
<feature type="domain" description="CBM20" evidence="12">
    <location>
        <begin position="127"/>
        <end position="241"/>
    </location>
</feature>
<evidence type="ECO:0000256" key="4">
    <source>
        <dbReference type="ARBA" id="ARBA00012560"/>
    </source>
</evidence>
<evidence type="ECO:0000256" key="7">
    <source>
        <dbReference type="ARBA" id="ARBA00022676"/>
    </source>
</evidence>
<comment type="similarity">
    <text evidence="3">Belongs to the disproportionating enzyme family.</text>
</comment>
<dbReference type="InterPro" id="IPR003385">
    <property type="entry name" value="Glyco_hydro_77"/>
</dbReference>
<dbReference type="EC" id="2.4.1.25" evidence="4"/>
<dbReference type="InterPro" id="IPR002044">
    <property type="entry name" value="CBM20"/>
</dbReference>
<evidence type="ECO:0000313" key="14">
    <source>
        <dbReference type="Proteomes" id="UP001199816"/>
    </source>
</evidence>
<feature type="domain" description="CBM20" evidence="12">
    <location>
        <begin position="1"/>
        <end position="101"/>
    </location>
</feature>
<evidence type="ECO:0000256" key="9">
    <source>
        <dbReference type="ARBA" id="ARBA00023277"/>
    </source>
</evidence>
<dbReference type="InterPro" id="IPR017853">
    <property type="entry name" value="GH"/>
</dbReference>
<protein>
    <recommendedName>
        <fullName evidence="5">4-alpha-glucanotransferase</fullName>
        <ecNumber evidence="4">2.4.1.25</ecNumber>
    </recommendedName>
    <alternativeName>
        <fullName evidence="10">Amylomaltase</fullName>
    </alternativeName>
    <alternativeName>
        <fullName evidence="11">Disproportionating enzyme</fullName>
    </alternativeName>
</protein>
<dbReference type="Proteomes" id="UP001199816">
    <property type="component" value="Unassembled WGS sequence"/>
</dbReference>
<evidence type="ECO:0000256" key="11">
    <source>
        <dbReference type="ARBA" id="ARBA00031501"/>
    </source>
</evidence>
<evidence type="ECO:0000256" key="6">
    <source>
        <dbReference type="ARBA" id="ARBA00022490"/>
    </source>
</evidence>
<comment type="caution">
    <text evidence="13">The sequence shown here is derived from an EMBL/GenBank/DDBJ whole genome shotgun (WGS) entry which is preliminary data.</text>
</comment>
<evidence type="ECO:0000256" key="8">
    <source>
        <dbReference type="ARBA" id="ARBA00022679"/>
    </source>
</evidence>
<dbReference type="Pfam" id="PF02446">
    <property type="entry name" value="Glyco_hydro_77"/>
    <property type="match status" value="1"/>
</dbReference>
<evidence type="ECO:0000256" key="10">
    <source>
        <dbReference type="ARBA" id="ARBA00031423"/>
    </source>
</evidence>
<accession>A0ABS8PQQ4</accession>
<proteinExistence type="inferred from homology"/>
<sequence>MKVQFNIRFHTKYGESLWLCGAENTWGNEQGANGILMKYLNYDYWTLELELDPEIFQQPLAYYYTFQTADGERVPEYKTTRRLQLPLQLENPLVIYDTWIATDAIENVFYTAPFEEVLLPAAPAAPLVPVADANYIFMVKAPLLEAHQAVCLLGNTDALSNWNTAAPVLLQRTGAYWMVQLSIKPEPLSLEYKYGVYDTSQQRLIAYEEKENRVQDWPATENGTTVLQDGFIRCANHTWRGAGMAIPVFSLRTENGLGIGEFNDLKQLADWAQQTGLKLIQILPVNDTTATFTWRDSYPYAAISAFALNPIYLNLETVAGDKAQDLVSSLGPDKERLNALSQIDYEAVLQIKIQTLKKLFDRLGKEQLQSKSYKRFFETNRYWLQPYAVFCYLRDQYKTVDYSKWTANRAYDPGAVAALFRNNPVVSFYCFLQYHLHLQLEDAVAHAHKKGIVIKGDIPIGVYRYGSDTWVAPELYHMELQAGAPPDDFAVYGQNWGFPTYNWPRMQEDHFSWWRNRFEQMSHYFDAFRIDHILGFFRIWSIPLDGVQGIMGYFDPSMELKADEFHERGIQFSEDRFCTPFVNTIVLNQVFGKQAALVKKQFLATENGFDYFFLPDFDTQRKLENWFTCNGDAEGLKPGLFQLLANVLLLKQEAGGFTSYHPRFSLDQTLSFQSLPHDQQVKLKALYNDYFFKRQDAFWKKESMKKLPELKASTNMLICGEDLGLVPSCVPEVMQELGILSLEIQRMPKQPGIRFFNPAHAPYLSVVSPSTHDMSTIRGWWEENRELTQTFYNEMLQLQGEAPRYCEDWINREIIRQHLAAPAMWCICQLQDFLGMDAHIRRKDPAEERINIPADPHHYWRYRMHLTLTELIENKAFTHLLKTMIVNSGR</sequence>
<evidence type="ECO:0000313" key="13">
    <source>
        <dbReference type="EMBL" id="MCD2423414.1"/>
    </source>
</evidence>
<comment type="catalytic activity">
    <reaction evidence="1">
        <text>Transfers a segment of a (1-&gt;4)-alpha-D-glucan to a new position in an acceptor, which may be glucose or a (1-&gt;4)-alpha-D-glucan.</text>
        <dbReference type="EC" id="2.4.1.25"/>
    </reaction>
</comment>
<dbReference type="Gene3D" id="3.20.20.80">
    <property type="entry name" value="Glycosidases"/>
    <property type="match status" value="2"/>
</dbReference>
<dbReference type="Pfam" id="PF00686">
    <property type="entry name" value="CBM_20"/>
    <property type="match status" value="2"/>
</dbReference>
<dbReference type="Gene3D" id="2.60.40.10">
    <property type="entry name" value="Immunoglobulins"/>
    <property type="match status" value="2"/>
</dbReference>
<evidence type="ECO:0000256" key="5">
    <source>
        <dbReference type="ARBA" id="ARBA00020295"/>
    </source>
</evidence>
<dbReference type="GO" id="GO:0004134">
    <property type="term" value="F:4-alpha-glucanotransferase activity"/>
    <property type="evidence" value="ECO:0007669"/>
    <property type="project" value="UniProtKB-EC"/>
</dbReference>
<dbReference type="PANTHER" id="PTHR32518:SF3">
    <property type="entry name" value="4-ALPHA-GLUCANOTRANSFERASE"/>
    <property type="match status" value="1"/>
</dbReference>
<name>A0ABS8PQQ4_9BACT</name>
<reference evidence="13 14" key="1">
    <citation type="submission" date="2021-11" db="EMBL/GenBank/DDBJ databases">
        <title>Genomic of Niabella pedocola.</title>
        <authorList>
            <person name="Wu T."/>
        </authorList>
    </citation>
    <scope>NUCLEOTIDE SEQUENCE [LARGE SCALE GENOMIC DNA]</scope>
    <source>
        <strain evidence="13 14">JCM 31011</strain>
    </source>
</reference>
<evidence type="ECO:0000259" key="12">
    <source>
        <dbReference type="PROSITE" id="PS51166"/>
    </source>
</evidence>
<dbReference type="PROSITE" id="PS51166">
    <property type="entry name" value="CBM20"/>
    <property type="match status" value="2"/>
</dbReference>
<dbReference type="PANTHER" id="PTHR32518">
    <property type="match status" value="1"/>
</dbReference>
<evidence type="ECO:0000256" key="2">
    <source>
        <dbReference type="ARBA" id="ARBA00004496"/>
    </source>
</evidence>